<sequence length="130" mass="13010">MKSRLSACFVAGAVCAALSASACGGGPGSRDPEHPSPVPLPAPSSARQAVASENFGYLWPLTVARGELECRPGVQVVFIAPDGKSYALNDNADAAGIPDIEPLRATGADGDAIGLGALRSTALGLCEFAG</sequence>
<protein>
    <submittedName>
        <fullName evidence="3">DUF2511 domain-containing protein</fullName>
    </submittedName>
</protein>
<keyword evidence="2" id="KW-0732">Signal</keyword>
<reference evidence="3 4" key="1">
    <citation type="submission" date="2024-06" db="EMBL/GenBank/DDBJ databases">
        <title>The Natural Products Discovery Center: Release of the First 8490 Sequenced Strains for Exploring Actinobacteria Biosynthetic Diversity.</title>
        <authorList>
            <person name="Kalkreuter E."/>
            <person name="Kautsar S.A."/>
            <person name="Yang D."/>
            <person name="Bader C.D."/>
            <person name="Teijaro C.N."/>
            <person name="Fluegel L."/>
            <person name="Davis C.M."/>
            <person name="Simpson J.R."/>
            <person name="Lauterbach L."/>
            <person name="Steele A.D."/>
            <person name="Gui C."/>
            <person name="Meng S."/>
            <person name="Li G."/>
            <person name="Viehrig K."/>
            <person name="Ye F."/>
            <person name="Su P."/>
            <person name="Kiefer A.F."/>
            <person name="Nichols A."/>
            <person name="Cepeda A.J."/>
            <person name="Yan W."/>
            <person name="Fan B."/>
            <person name="Jiang Y."/>
            <person name="Adhikari A."/>
            <person name="Zheng C.-J."/>
            <person name="Schuster L."/>
            <person name="Cowan T.M."/>
            <person name="Smanski M.J."/>
            <person name="Chevrette M.G."/>
            <person name="De Carvalho L.P.S."/>
            <person name="Shen B."/>
        </authorList>
    </citation>
    <scope>NUCLEOTIDE SEQUENCE [LARGE SCALE GENOMIC DNA]</scope>
    <source>
        <strain evidence="3 4">NPDC050671</strain>
    </source>
</reference>
<gene>
    <name evidence="3" type="ORF">AB0H72_22425</name>
</gene>
<dbReference type="EMBL" id="JBFAIH010000014">
    <property type="protein sequence ID" value="MEV0365458.1"/>
    <property type="molecule type" value="Genomic_DNA"/>
</dbReference>
<evidence type="ECO:0000313" key="3">
    <source>
        <dbReference type="EMBL" id="MEV0365458.1"/>
    </source>
</evidence>
<name>A0ABV3FD39_9NOCA</name>
<evidence type="ECO:0000256" key="1">
    <source>
        <dbReference type="SAM" id="MobiDB-lite"/>
    </source>
</evidence>
<feature type="chain" id="PRO_5045807760" evidence="2">
    <location>
        <begin position="23"/>
        <end position="130"/>
    </location>
</feature>
<evidence type="ECO:0000256" key="2">
    <source>
        <dbReference type="SAM" id="SignalP"/>
    </source>
</evidence>
<feature type="signal peptide" evidence="2">
    <location>
        <begin position="1"/>
        <end position="22"/>
    </location>
</feature>
<keyword evidence="4" id="KW-1185">Reference proteome</keyword>
<feature type="region of interest" description="Disordered" evidence="1">
    <location>
        <begin position="25"/>
        <end position="45"/>
    </location>
</feature>
<dbReference type="RefSeq" id="WP_357981902.1">
    <property type="nucleotide sequence ID" value="NZ_JBFAIH010000014.1"/>
</dbReference>
<accession>A0ABV3FD39</accession>
<dbReference type="PROSITE" id="PS51257">
    <property type="entry name" value="PROKAR_LIPOPROTEIN"/>
    <property type="match status" value="1"/>
</dbReference>
<comment type="caution">
    <text evidence="3">The sequence shown here is derived from an EMBL/GenBank/DDBJ whole genome shotgun (WGS) entry which is preliminary data.</text>
</comment>
<proteinExistence type="predicted"/>
<dbReference type="Proteomes" id="UP001551658">
    <property type="component" value="Unassembled WGS sequence"/>
</dbReference>
<organism evidence="3 4">
    <name type="scientific">Nocardia fusca</name>
    <dbReference type="NCBI Taxonomy" id="941183"/>
    <lineage>
        <taxon>Bacteria</taxon>
        <taxon>Bacillati</taxon>
        <taxon>Actinomycetota</taxon>
        <taxon>Actinomycetes</taxon>
        <taxon>Mycobacteriales</taxon>
        <taxon>Nocardiaceae</taxon>
        <taxon>Nocardia</taxon>
    </lineage>
</organism>
<dbReference type="InterPro" id="IPR019648">
    <property type="entry name" value="YebY"/>
</dbReference>
<dbReference type="Pfam" id="PF10709">
    <property type="entry name" value="DUF2511"/>
    <property type="match status" value="1"/>
</dbReference>
<evidence type="ECO:0000313" key="4">
    <source>
        <dbReference type="Proteomes" id="UP001551658"/>
    </source>
</evidence>